<gene>
    <name evidence="4" type="ORF">DGYR_LOCUS3348</name>
</gene>
<reference evidence="4 5" key="1">
    <citation type="submission" date="2020-08" db="EMBL/GenBank/DDBJ databases">
        <authorList>
            <person name="Hejnol A."/>
        </authorList>
    </citation>
    <scope>NUCLEOTIDE SEQUENCE [LARGE SCALE GENOMIC DNA]</scope>
</reference>
<dbReference type="InterPro" id="IPR039662">
    <property type="entry name" value="Cohesin_Scc3/SA"/>
</dbReference>
<dbReference type="PANTHER" id="PTHR11199:SF0">
    <property type="entry name" value="LD34181P-RELATED"/>
    <property type="match status" value="1"/>
</dbReference>
<evidence type="ECO:0000259" key="3">
    <source>
        <dbReference type="PROSITE" id="PS51425"/>
    </source>
</evidence>
<dbReference type="PANTHER" id="PTHR11199">
    <property type="entry name" value="STROMAL ANTIGEN"/>
    <property type="match status" value="1"/>
</dbReference>
<dbReference type="GO" id="GO:0007062">
    <property type="term" value="P:sister chromatid cohesion"/>
    <property type="evidence" value="ECO:0007669"/>
    <property type="project" value="UniProtKB-ARBA"/>
</dbReference>
<sequence length="1343" mass="155525">MYDWVQTCKSDEDKGLLQIMQLFLSSSGASYEIKPEKVAETSVSQMLLECIAEGFNKDKKLPFEEYPLSVKNTKPIWKKFRINFINFAQAFFEMGQDILLERRLILDKILELIFDMISSKNDQYVKCFFHTAILFGLKLNTTVIQVHCKLISEIEELKKGRYCDSRLIDHLKEKLDYLSNVNENLNRLISIGYIHEIEDIQCITMQELGLWMYQDSHMYLSDEYLKYFHRVMHDIDSPNARVEAMRGLIPLYELAGEDSVVEIQLESFTDKVFKKVIISACSESNSELNVTAHKIIQLLHSIGKDKFIVPYKDLLKIFVPNLVREKNIAYSSADYIYKRLRGADRNERKIIKSFIKLLIDAKVERNDQYMFLIADSLITTSKEFLDIDNMIDMLRTSNIANEEKVYICNLLFATIKVSTNQTGVSNRDAKLTKKGLREQSENREKFTNLILNKITTITDLFHSDIEKLKPLVKIVNLVDKQYIGRTSGKSSLIIIVKELMKIGSTHTDESLLFQIASALEFLSQENYPLGTVCKELVHSLFEDIIQETNANLSEYFEEHLSQKEIEKDFLPKLRRIKCFLKFIDFSRFQTLFDNLERLLYQSIDKEVSEVLIKEVLTGCTYFIQRSLNETLKDDRSHKNNLDDAHQFVLNFSLISIENDELAEAAFECICYILLSYKRGLKNVGCYKSLLSHTHSIIPNGASEMKTIGIKLQEFIEKFVFLQKGCLQRKERLEYLKLYLTVVMSSRLVMQYAHFIFLYWNKDDFYKPLMKQFFDWCRRTSRANLCRTIMYALGISFKNKKHEICDLIKLSKQLIINFGPKLDINRHAMRALHEEGIVFSIRHHSGRYIEFLRVVSEWSGKLYKEDRHLVKNFLDNQLKDAKPELFTDLNNSIIDEYKFSLGNRKRKVDIDYEALKGTIQKVSKKVRDESSSNEDQIRNPEQAEIIHNKITSTPHKLHLEDSILDTSHESPIVQRISTEKLKEMMRIKEILIQDTTDDEKESESRSIEEMSHTGSKERYSNEIHEIPDSIKSDRNTEEFDFDNSNTETDVFINTSVNSESSIAGSNFEVLDKHNIFLQNDDLERTINENKLNDSDIESSIMSEREGTFNLRSLDDFHLTDNSEDDKISNTSIDNSMMGLSEKVSQKNLDEVEEIISISDDGIDDIQEVEISSGDKMTGSSLQRSIAAQEIYKRAELESEDGEQSMDDSDYYKEAPCSIESANDSSGDESLNFDSWMDSEIKRFKTTTFNFEVSQQSSLEIKSEKKKEYINSQNSTGSNIGRARTAEDYIAACLSPVEGEDSSEETSTVDDILRRRLGRGLEALPIPHEFRKDSDSPQPKNLFTD</sequence>
<dbReference type="GO" id="GO:0005634">
    <property type="term" value="C:nucleus"/>
    <property type="evidence" value="ECO:0007669"/>
    <property type="project" value="TreeGrafter"/>
</dbReference>
<protein>
    <submittedName>
        <fullName evidence="4">DgyrCDS3636</fullName>
    </submittedName>
</protein>
<organism evidence="4 5">
    <name type="scientific">Dimorphilus gyrociliatus</name>
    <dbReference type="NCBI Taxonomy" id="2664684"/>
    <lineage>
        <taxon>Eukaryota</taxon>
        <taxon>Metazoa</taxon>
        <taxon>Spiralia</taxon>
        <taxon>Lophotrochozoa</taxon>
        <taxon>Annelida</taxon>
        <taxon>Polychaeta</taxon>
        <taxon>Polychaeta incertae sedis</taxon>
        <taxon>Dinophilidae</taxon>
        <taxon>Dimorphilus</taxon>
    </lineage>
</organism>
<evidence type="ECO:0000256" key="2">
    <source>
        <dbReference type="SAM" id="MobiDB-lite"/>
    </source>
</evidence>
<name>A0A7I8VFV1_9ANNE</name>
<dbReference type="Pfam" id="PF08514">
    <property type="entry name" value="STAG"/>
    <property type="match status" value="1"/>
</dbReference>
<dbReference type="Pfam" id="PF24571">
    <property type="entry name" value="HEAT_SCC3-SA"/>
    <property type="match status" value="1"/>
</dbReference>
<dbReference type="SUPFAM" id="SSF48371">
    <property type="entry name" value="ARM repeat"/>
    <property type="match status" value="1"/>
</dbReference>
<comment type="caution">
    <text evidence="4">The sequence shown here is derived from an EMBL/GenBank/DDBJ whole genome shotgun (WGS) entry which is preliminary data.</text>
</comment>
<keyword evidence="5" id="KW-1185">Reference proteome</keyword>
<dbReference type="PROSITE" id="PS51425">
    <property type="entry name" value="SCD"/>
    <property type="match status" value="1"/>
</dbReference>
<dbReference type="GO" id="GO:0000785">
    <property type="term" value="C:chromatin"/>
    <property type="evidence" value="ECO:0007669"/>
    <property type="project" value="TreeGrafter"/>
</dbReference>
<accession>A0A7I8VFV1</accession>
<dbReference type="InterPro" id="IPR013721">
    <property type="entry name" value="STAG"/>
</dbReference>
<dbReference type="InterPro" id="IPR056396">
    <property type="entry name" value="HEAT_SCC3-SA"/>
</dbReference>
<dbReference type="GO" id="GO:0003682">
    <property type="term" value="F:chromatin binding"/>
    <property type="evidence" value="ECO:0007669"/>
    <property type="project" value="TreeGrafter"/>
</dbReference>
<proteinExistence type="inferred from homology"/>
<comment type="similarity">
    <text evidence="1">Belongs to the SCC3 family.</text>
</comment>
<feature type="region of interest" description="Disordered" evidence="2">
    <location>
        <begin position="1322"/>
        <end position="1343"/>
    </location>
</feature>
<dbReference type="InterPro" id="IPR016024">
    <property type="entry name" value="ARM-type_fold"/>
</dbReference>
<dbReference type="InterPro" id="IPR020839">
    <property type="entry name" value="SCD"/>
</dbReference>
<feature type="compositionally biased region" description="Basic and acidic residues" evidence="2">
    <location>
        <begin position="1001"/>
        <end position="1016"/>
    </location>
</feature>
<dbReference type="GO" id="GO:0008278">
    <property type="term" value="C:cohesin complex"/>
    <property type="evidence" value="ECO:0007669"/>
    <property type="project" value="TreeGrafter"/>
</dbReference>
<evidence type="ECO:0000313" key="5">
    <source>
        <dbReference type="Proteomes" id="UP000549394"/>
    </source>
</evidence>
<feature type="domain" description="SCD" evidence="3">
    <location>
        <begin position="189"/>
        <end position="279"/>
    </location>
</feature>
<evidence type="ECO:0000313" key="4">
    <source>
        <dbReference type="EMBL" id="CAD5114512.1"/>
    </source>
</evidence>
<feature type="region of interest" description="Disordered" evidence="2">
    <location>
        <begin position="993"/>
        <end position="1016"/>
    </location>
</feature>
<feature type="compositionally biased region" description="Polar residues" evidence="2">
    <location>
        <begin position="1334"/>
        <end position="1343"/>
    </location>
</feature>
<dbReference type="Pfam" id="PF21581">
    <property type="entry name" value="SCD"/>
    <property type="match status" value="1"/>
</dbReference>
<evidence type="ECO:0000256" key="1">
    <source>
        <dbReference type="ARBA" id="ARBA00005486"/>
    </source>
</evidence>
<dbReference type="EMBL" id="CAJFCJ010000005">
    <property type="protein sequence ID" value="CAD5114512.1"/>
    <property type="molecule type" value="Genomic_DNA"/>
</dbReference>
<dbReference type="OrthoDB" id="498590at2759"/>
<dbReference type="Proteomes" id="UP000549394">
    <property type="component" value="Unassembled WGS sequence"/>
</dbReference>